<dbReference type="InterPro" id="IPR006179">
    <property type="entry name" value="5_nucleotidase/apyrase"/>
</dbReference>
<dbReference type="EMBL" id="SNXW01000007">
    <property type="protein sequence ID" value="TDP81623.1"/>
    <property type="molecule type" value="Genomic_DNA"/>
</dbReference>
<evidence type="ECO:0000259" key="3">
    <source>
        <dbReference type="Pfam" id="PF00149"/>
    </source>
</evidence>
<dbReference type="Pfam" id="PF02872">
    <property type="entry name" value="5_nucleotid_C"/>
    <property type="match status" value="1"/>
</dbReference>
<dbReference type="InterPro" id="IPR004843">
    <property type="entry name" value="Calcineurin-like_PHP"/>
</dbReference>
<dbReference type="Pfam" id="PF00149">
    <property type="entry name" value="Metallophos"/>
    <property type="match status" value="1"/>
</dbReference>
<dbReference type="GO" id="GO:0009166">
    <property type="term" value="P:nucleotide catabolic process"/>
    <property type="evidence" value="ECO:0007669"/>
    <property type="project" value="InterPro"/>
</dbReference>
<dbReference type="Proteomes" id="UP000294593">
    <property type="component" value="Unassembled WGS sequence"/>
</dbReference>
<dbReference type="SUPFAM" id="SSF55816">
    <property type="entry name" value="5'-nucleotidase (syn. UDP-sugar hydrolase), C-terminal domain"/>
    <property type="match status" value="1"/>
</dbReference>
<dbReference type="InterPro" id="IPR008334">
    <property type="entry name" value="5'-Nucleotdase_C"/>
</dbReference>
<evidence type="ECO:0000313" key="6">
    <source>
        <dbReference type="Proteomes" id="UP000294593"/>
    </source>
</evidence>
<dbReference type="GO" id="GO:0008768">
    <property type="term" value="F:UDP-sugar diphosphatase activity"/>
    <property type="evidence" value="ECO:0007669"/>
    <property type="project" value="TreeGrafter"/>
</dbReference>
<sequence>MQVRLICASLALAFSSFAGCAVAQTATKAPFTVKIIGFNDFHGTLKSPGTFGQNTNVIAANRPTVGGADYVAGYIANLKAQNPLNVVVGAGDFIGASPLISALFFDEPTVEALNRIGLEFNAVGNHEFDKGAAELLRLQNGGCKLTAGGQQDPNSCRGGQVGTPVPFEGAKFKWLSANVTNTATGKTLLPAYGVKTFNGVKVAFIGMTLKATPSIVTPTGVAGLSFQDEADTVNALVPRLRAQGIESIVVLVHQGGFQTSPNLGDINGCDGELKNADGSPSDIAKIVARLDDAVDLVVSGHTHSAYNCSAATVATATVRDAAGVALKDAAGNTVTSVTPRPTGLPNKAGRLIPVTSASAFGRVLTDIDVTINPVTRNITAVNPTNRLVAQNKGATVAPTAAVTSLVTGYDALVSPLANSVIGKITTDLPNSADTSGNGAGNMPAGELIADAQLAATSAPDFGGAVIALMNPGGVRAPGFTFASSAAGEGNGNVTYGEAFTAQPFGNTLVTVTLSAQQLKNALEQQFVGCRGQGTQRILVPSAGFKYTYVAANACDSRIQNMRLVDVNSGAVIEQIVDASGAVVDAAKTYRVTINNFLQTGGDGFTTFIGGTSPVGGAQDIDALTAYLADYLVTPYNPTAATLQKPRITKQ</sequence>
<proteinExistence type="inferred from homology"/>
<dbReference type="Gene3D" id="3.60.21.10">
    <property type="match status" value="1"/>
</dbReference>
<protein>
    <submittedName>
        <fullName evidence="5">5'-nucleotidase</fullName>
    </submittedName>
</protein>
<dbReference type="PANTHER" id="PTHR11575:SF24">
    <property type="entry name" value="5'-NUCLEOTIDASE"/>
    <property type="match status" value="1"/>
</dbReference>
<dbReference type="PRINTS" id="PR01607">
    <property type="entry name" value="APYRASEFAMLY"/>
</dbReference>
<organism evidence="5 6">
    <name type="scientific">Aquabacterium commune</name>
    <dbReference type="NCBI Taxonomy" id="70586"/>
    <lineage>
        <taxon>Bacteria</taxon>
        <taxon>Pseudomonadati</taxon>
        <taxon>Pseudomonadota</taxon>
        <taxon>Betaproteobacteria</taxon>
        <taxon>Burkholderiales</taxon>
        <taxon>Aquabacterium</taxon>
    </lineage>
</organism>
<dbReference type="GO" id="GO:0030288">
    <property type="term" value="C:outer membrane-bounded periplasmic space"/>
    <property type="evidence" value="ECO:0007669"/>
    <property type="project" value="TreeGrafter"/>
</dbReference>
<dbReference type="PANTHER" id="PTHR11575">
    <property type="entry name" value="5'-NUCLEOTIDASE-RELATED"/>
    <property type="match status" value="1"/>
</dbReference>
<feature type="domain" description="5'-Nucleotidase C-terminal" evidence="4">
    <location>
        <begin position="420"/>
        <end position="607"/>
    </location>
</feature>
<dbReference type="Gene3D" id="3.90.780.10">
    <property type="entry name" value="5'-Nucleotidase, C-terminal domain"/>
    <property type="match status" value="1"/>
</dbReference>
<reference evidence="5 6" key="1">
    <citation type="submission" date="2019-03" db="EMBL/GenBank/DDBJ databases">
        <title>Genomic Encyclopedia of Type Strains, Phase IV (KMG-IV): sequencing the most valuable type-strain genomes for metagenomic binning, comparative biology and taxonomic classification.</title>
        <authorList>
            <person name="Goeker M."/>
        </authorList>
    </citation>
    <scope>NUCLEOTIDE SEQUENCE [LARGE SCALE GENOMIC DNA]</scope>
    <source>
        <strain evidence="5 6">DSM 11901</strain>
    </source>
</reference>
<evidence type="ECO:0000313" key="5">
    <source>
        <dbReference type="EMBL" id="TDP81623.1"/>
    </source>
</evidence>
<dbReference type="InterPro" id="IPR029052">
    <property type="entry name" value="Metallo-depent_PP-like"/>
</dbReference>
<dbReference type="PROSITE" id="PS51257">
    <property type="entry name" value="PROKAR_LIPOPROTEIN"/>
    <property type="match status" value="1"/>
</dbReference>
<dbReference type="OrthoDB" id="9803927at2"/>
<keyword evidence="2" id="KW-0547">Nucleotide-binding</keyword>
<keyword evidence="1 2" id="KW-0732">Signal</keyword>
<dbReference type="SUPFAM" id="SSF56300">
    <property type="entry name" value="Metallo-dependent phosphatases"/>
    <property type="match status" value="1"/>
</dbReference>
<comment type="caution">
    <text evidence="5">The sequence shown here is derived from an EMBL/GenBank/DDBJ whole genome shotgun (WGS) entry which is preliminary data.</text>
</comment>
<dbReference type="RefSeq" id="WP_133609728.1">
    <property type="nucleotide sequence ID" value="NZ_SNXW01000007.1"/>
</dbReference>
<keyword evidence="2" id="KW-0378">Hydrolase</keyword>
<dbReference type="AlphaFoldDB" id="A0A4R6R6P8"/>
<dbReference type="InterPro" id="IPR036907">
    <property type="entry name" value="5'-Nucleotdase_C_sf"/>
</dbReference>
<evidence type="ECO:0000256" key="1">
    <source>
        <dbReference type="ARBA" id="ARBA00022729"/>
    </source>
</evidence>
<feature type="signal peptide" evidence="2">
    <location>
        <begin position="1"/>
        <end position="23"/>
    </location>
</feature>
<feature type="chain" id="PRO_5021037691" evidence="2">
    <location>
        <begin position="24"/>
        <end position="650"/>
    </location>
</feature>
<evidence type="ECO:0000256" key="2">
    <source>
        <dbReference type="RuleBase" id="RU362119"/>
    </source>
</evidence>
<gene>
    <name evidence="5" type="ORF">EV672_10753</name>
</gene>
<feature type="domain" description="Calcineurin-like phosphoesterase" evidence="3">
    <location>
        <begin position="34"/>
        <end position="304"/>
    </location>
</feature>
<name>A0A4R6R6P8_9BURK</name>
<dbReference type="GO" id="GO:0000166">
    <property type="term" value="F:nucleotide binding"/>
    <property type="evidence" value="ECO:0007669"/>
    <property type="project" value="UniProtKB-KW"/>
</dbReference>
<dbReference type="GO" id="GO:0008253">
    <property type="term" value="F:5'-nucleotidase activity"/>
    <property type="evidence" value="ECO:0007669"/>
    <property type="project" value="TreeGrafter"/>
</dbReference>
<evidence type="ECO:0000259" key="4">
    <source>
        <dbReference type="Pfam" id="PF02872"/>
    </source>
</evidence>
<keyword evidence="6" id="KW-1185">Reference proteome</keyword>
<comment type="similarity">
    <text evidence="2">Belongs to the 5'-nucleotidase family.</text>
</comment>
<accession>A0A4R6R6P8</accession>